<gene>
    <name evidence="2" type="ORF">SAMN02745131_01340</name>
</gene>
<name>A0A1M4X584_9BACT</name>
<evidence type="ECO:0000313" key="3">
    <source>
        <dbReference type="Proteomes" id="UP000184048"/>
    </source>
</evidence>
<evidence type="ECO:0000313" key="2">
    <source>
        <dbReference type="EMBL" id="SHE88664.1"/>
    </source>
</evidence>
<reference evidence="2 3" key="1">
    <citation type="submission" date="2016-11" db="EMBL/GenBank/DDBJ databases">
        <authorList>
            <person name="Jaros S."/>
            <person name="Januszkiewicz K."/>
            <person name="Wedrychowicz H."/>
        </authorList>
    </citation>
    <scope>NUCLEOTIDE SEQUENCE [LARGE SCALE GENOMIC DNA]</scope>
    <source>
        <strain evidence="2 3">DSM 18119</strain>
    </source>
</reference>
<keyword evidence="1" id="KW-1133">Transmembrane helix</keyword>
<keyword evidence="1" id="KW-0472">Membrane</keyword>
<dbReference type="AlphaFoldDB" id="A0A1M4X584"/>
<evidence type="ECO:0000256" key="1">
    <source>
        <dbReference type="SAM" id="Phobius"/>
    </source>
</evidence>
<sequence>MYRSNRIILTLFSDFGFYDRVCTHIIVFNTEAMADEENRDRRRDEQSSFAEATADKGVMSLESVVLSQSAYAEALALRAVCSLYLLNSFLFLVFKWDRYFLRGQFFGKKQ</sequence>
<dbReference type="EMBL" id="FQUU01000004">
    <property type="protein sequence ID" value="SHE88664.1"/>
    <property type="molecule type" value="Genomic_DNA"/>
</dbReference>
<keyword evidence="1" id="KW-0812">Transmembrane</keyword>
<accession>A0A1M4X584</accession>
<feature type="transmembrane region" description="Helical" evidence="1">
    <location>
        <begin position="75"/>
        <end position="94"/>
    </location>
</feature>
<dbReference type="Proteomes" id="UP000184048">
    <property type="component" value="Unassembled WGS sequence"/>
</dbReference>
<proteinExistence type="predicted"/>
<keyword evidence="3" id="KW-1185">Reference proteome</keyword>
<organism evidence="2 3">
    <name type="scientific">Flavisolibacter ginsengisoli DSM 18119</name>
    <dbReference type="NCBI Taxonomy" id="1121884"/>
    <lineage>
        <taxon>Bacteria</taxon>
        <taxon>Pseudomonadati</taxon>
        <taxon>Bacteroidota</taxon>
        <taxon>Chitinophagia</taxon>
        <taxon>Chitinophagales</taxon>
        <taxon>Chitinophagaceae</taxon>
        <taxon>Flavisolibacter</taxon>
    </lineage>
</organism>
<protein>
    <submittedName>
        <fullName evidence="2">Uncharacterized protein</fullName>
    </submittedName>
</protein>